<dbReference type="AlphaFoldDB" id="A0A9D4I561"/>
<keyword evidence="2" id="KW-1185">Reference proteome</keyword>
<evidence type="ECO:0000313" key="2">
    <source>
        <dbReference type="Proteomes" id="UP000828390"/>
    </source>
</evidence>
<gene>
    <name evidence="1" type="ORF">DPMN_182235</name>
</gene>
<evidence type="ECO:0000313" key="1">
    <source>
        <dbReference type="EMBL" id="KAH3747803.1"/>
    </source>
</evidence>
<sequence>MSPDGTPRGRSVSAVSLTRWQQTQPSRPQCLSTIYCQTTCLTTCMITLYVNYLLSENVV</sequence>
<reference evidence="1" key="1">
    <citation type="journal article" date="2019" name="bioRxiv">
        <title>The Genome of the Zebra Mussel, Dreissena polymorpha: A Resource for Invasive Species Research.</title>
        <authorList>
            <person name="McCartney M.A."/>
            <person name="Auch B."/>
            <person name="Kono T."/>
            <person name="Mallez S."/>
            <person name="Zhang Y."/>
            <person name="Obille A."/>
            <person name="Becker A."/>
            <person name="Abrahante J.E."/>
            <person name="Garbe J."/>
            <person name="Badalamenti J.P."/>
            <person name="Herman A."/>
            <person name="Mangelson H."/>
            <person name="Liachko I."/>
            <person name="Sullivan S."/>
            <person name="Sone E.D."/>
            <person name="Koren S."/>
            <person name="Silverstein K.A.T."/>
            <person name="Beckman K.B."/>
            <person name="Gohl D.M."/>
        </authorList>
    </citation>
    <scope>NUCLEOTIDE SEQUENCE</scope>
    <source>
        <strain evidence="1">Duluth1</strain>
        <tissue evidence="1">Whole animal</tissue>
    </source>
</reference>
<organism evidence="1 2">
    <name type="scientific">Dreissena polymorpha</name>
    <name type="common">Zebra mussel</name>
    <name type="synonym">Mytilus polymorpha</name>
    <dbReference type="NCBI Taxonomy" id="45954"/>
    <lineage>
        <taxon>Eukaryota</taxon>
        <taxon>Metazoa</taxon>
        <taxon>Spiralia</taxon>
        <taxon>Lophotrochozoa</taxon>
        <taxon>Mollusca</taxon>
        <taxon>Bivalvia</taxon>
        <taxon>Autobranchia</taxon>
        <taxon>Heteroconchia</taxon>
        <taxon>Euheterodonta</taxon>
        <taxon>Imparidentia</taxon>
        <taxon>Neoheterodontei</taxon>
        <taxon>Myida</taxon>
        <taxon>Dreissenoidea</taxon>
        <taxon>Dreissenidae</taxon>
        <taxon>Dreissena</taxon>
    </lineage>
</organism>
<proteinExistence type="predicted"/>
<name>A0A9D4I561_DREPO</name>
<reference evidence="1" key="2">
    <citation type="submission" date="2020-11" db="EMBL/GenBank/DDBJ databases">
        <authorList>
            <person name="McCartney M.A."/>
            <person name="Auch B."/>
            <person name="Kono T."/>
            <person name="Mallez S."/>
            <person name="Becker A."/>
            <person name="Gohl D.M."/>
            <person name="Silverstein K.A.T."/>
            <person name="Koren S."/>
            <person name="Bechman K.B."/>
            <person name="Herman A."/>
            <person name="Abrahante J.E."/>
            <person name="Garbe J."/>
        </authorList>
    </citation>
    <scope>NUCLEOTIDE SEQUENCE</scope>
    <source>
        <strain evidence="1">Duluth1</strain>
        <tissue evidence="1">Whole animal</tissue>
    </source>
</reference>
<protein>
    <submittedName>
        <fullName evidence="1">Uncharacterized protein</fullName>
    </submittedName>
</protein>
<dbReference type="EMBL" id="JAIWYP010000010">
    <property type="protein sequence ID" value="KAH3747803.1"/>
    <property type="molecule type" value="Genomic_DNA"/>
</dbReference>
<dbReference type="Proteomes" id="UP000828390">
    <property type="component" value="Unassembled WGS sequence"/>
</dbReference>
<accession>A0A9D4I561</accession>
<comment type="caution">
    <text evidence="1">The sequence shown here is derived from an EMBL/GenBank/DDBJ whole genome shotgun (WGS) entry which is preliminary data.</text>
</comment>